<evidence type="ECO:0000313" key="3">
    <source>
        <dbReference type="Proteomes" id="UP000807115"/>
    </source>
</evidence>
<dbReference type="EMBL" id="CM027687">
    <property type="protein sequence ID" value="KAG0520843.1"/>
    <property type="molecule type" value="Genomic_DNA"/>
</dbReference>
<reference evidence="2" key="2">
    <citation type="submission" date="2020-10" db="EMBL/GenBank/DDBJ databases">
        <authorList>
            <person name="Cooper E.A."/>
            <person name="Brenton Z.W."/>
            <person name="Flinn B.S."/>
            <person name="Jenkins J."/>
            <person name="Shu S."/>
            <person name="Flowers D."/>
            <person name="Luo F."/>
            <person name="Wang Y."/>
            <person name="Xia P."/>
            <person name="Barry K."/>
            <person name="Daum C."/>
            <person name="Lipzen A."/>
            <person name="Yoshinaga Y."/>
            <person name="Schmutz J."/>
            <person name="Saski C."/>
            <person name="Vermerris W."/>
            <person name="Kresovich S."/>
        </authorList>
    </citation>
    <scope>NUCLEOTIDE SEQUENCE</scope>
</reference>
<evidence type="ECO:0000313" key="2">
    <source>
        <dbReference type="EMBL" id="KAG0520843.1"/>
    </source>
</evidence>
<dbReference type="AlphaFoldDB" id="A0A921U724"/>
<organism evidence="2 3">
    <name type="scientific">Sorghum bicolor</name>
    <name type="common">Sorghum</name>
    <name type="synonym">Sorghum vulgare</name>
    <dbReference type="NCBI Taxonomy" id="4558"/>
    <lineage>
        <taxon>Eukaryota</taxon>
        <taxon>Viridiplantae</taxon>
        <taxon>Streptophyta</taxon>
        <taxon>Embryophyta</taxon>
        <taxon>Tracheophyta</taxon>
        <taxon>Spermatophyta</taxon>
        <taxon>Magnoliopsida</taxon>
        <taxon>Liliopsida</taxon>
        <taxon>Poales</taxon>
        <taxon>Poaceae</taxon>
        <taxon>PACMAD clade</taxon>
        <taxon>Panicoideae</taxon>
        <taxon>Andropogonodae</taxon>
        <taxon>Andropogoneae</taxon>
        <taxon>Sorghinae</taxon>
        <taxon>Sorghum</taxon>
    </lineage>
</organism>
<sequence length="184" mass="19430">MAAAETATVFLETSLGTRLVVSFPARTTNVADLKRQVSTDHAAGFPRTGPIVVTSLQIELDGSWFQLTDSVVVEAAFEWIKGPRRLLVEAHELRPHPPACKDAKCGTADAEPNAGHPVISEDSSQYIPQAPGGGNHASGNGVGDTPQLKIQQDEVVQLASCQREGGITLPHASTIRVSAEDLSA</sequence>
<feature type="compositionally biased region" description="Gly residues" evidence="1">
    <location>
        <begin position="131"/>
        <end position="142"/>
    </location>
</feature>
<proteinExistence type="predicted"/>
<comment type="caution">
    <text evidence="2">The sequence shown here is derived from an EMBL/GenBank/DDBJ whole genome shotgun (WGS) entry which is preliminary data.</text>
</comment>
<dbReference type="Proteomes" id="UP000807115">
    <property type="component" value="Chromosome 8"/>
</dbReference>
<accession>A0A921U724</accession>
<reference evidence="2" key="1">
    <citation type="journal article" date="2019" name="BMC Genomics">
        <title>A new reference genome for Sorghum bicolor reveals high levels of sequence similarity between sweet and grain genotypes: implications for the genetics of sugar metabolism.</title>
        <authorList>
            <person name="Cooper E.A."/>
            <person name="Brenton Z.W."/>
            <person name="Flinn B.S."/>
            <person name="Jenkins J."/>
            <person name="Shu S."/>
            <person name="Flowers D."/>
            <person name="Luo F."/>
            <person name="Wang Y."/>
            <person name="Xia P."/>
            <person name="Barry K."/>
            <person name="Daum C."/>
            <person name="Lipzen A."/>
            <person name="Yoshinaga Y."/>
            <person name="Schmutz J."/>
            <person name="Saski C."/>
            <person name="Vermerris W."/>
            <person name="Kresovich S."/>
        </authorList>
    </citation>
    <scope>NUCLEOTIDE SEQUENCE</scope>
</reference>
<evidence type="ECO:0000256" key="1">
    <source>
        <dbReference type="SAM" id="MobiDB-lite"/>
    </source>
</evidence>
<gene>
    <name evidence="2" type="ORF">BDA96_08G109000</name>
</gene>
<name>A0A921U724_SORBI</name>
<protein>
    <submittedName>
        <fullName evidence="2">Uncharacterized protein</fullName>
    </submittedName>
</protein>
<feature type="region of interest" description="Disordered" evidence="1">
    <location>
        <begin position="105"/>
        <end position="146"/>
    </location>
</feature>